<name>A0A8S5P0X0_9CAUD</name>
<dbReference type="Gene3D" id="1.10.10.1400">
    <property type="entry name" value="Terminase, small subunit, N-terminal DNA-binding domain, HTH motif"/>
    <property type="match status" value="1"/>
</dbReference>
<feature type="region of interest" description="Disordered" evidence="1">
    <location>
        <begin position="158"/>
        <end position="198"/>
    </location>
</feature>
<accession>A0A8S5P0X0</accession>
<dbReference type="InterPro" id="IPR038713">
    <property type="entry name" value="Terminase_Gp1_N_sf"/>
</dbReference>
<evidence type="ECO:0000256" key="1">
    <source>
        <dbReference type="SAM" id="MobiDB-lite"/>
    </source>
</evidence>
<sequence length="198" mass="21687">MSKRDKTSIATEKKKEFARLLVESKLSKADAYRKAYNRKDMSNDAASKAASRLSKDGEVLRMIDELNAQLDRSAVATKQECLEFLTAVLRTPIGEVGEDSPLCQEVAYTDSGMRKKMPGKIEAVRELSKLAGYNEPEPVDVPGLSKIAAVLAGTKQEHLVHPDNGKAAPIEFDSEEEASEDKERRPGLLDGVGNEPLV</sequence>
<dbReference type="InterPro" id="IPR005335">
    <property type="entry name" value="Terminase_ssu"/>
</dbReference>
<protein>
    <submittedName>
        <fullName evidence="2">Terminase small subunit</fullName>
    </submittedName>
</protein>
<dbReference type="GO" id="GO:0051276">
    <property type="term" value="P:chromosome organization"/>
    <property type="evidence" value="ECO:0007669"/>
    <property type="project" value="InterPro"/>
</dbReference>
<dbReference type="Pfam" id="PF03592">
    <property type="entry name" value="Terminase_2"/>
    <property type="match status" value="1"/>
</dbReference>
<reference evidence="2" key="1">
    <citation type="journal article" date="2021" name="Proc. Natl. Acad. Sci. U.S.A.">
        <title>A Catalog of Tens of Thousands of Viruses from Human Metagenomes Reveals Hidden Associations with Chronic Diseases.</title>
        <authorList>
            <person name="Tisza M.J."/>
            <person name="Buck C.B."/>
        </authorList>
    </citation>
    <scope>NUCLEOTIDE SEQUENCE</scope>
    <source>
        <strain evidence="2">Ct0X023</strain>
    </source>
</reference>
<proteinExistence type="predicted"/>
<dbReference type="EMBL" id="BK015308">
    <property type="protein sequence ID" value="DAE00727.1"/>
    <property type="molecule type" value="Genomic_DNA"/>
</dbReference>
<evidence type="ECO:0000313" key="2">
    <source>
        <dbReference type="EMBL" id="DAE00727.1"/>
    </source>
</evidence>
<organism evidence="2">
    <name type="scientific">Siphoviridae sp. ct0X023</name>
    <dbReference type="NCBI Taxonomy" id="2825295"/>
    <lineage>
        <taxon>Viruses</taxon>
        <taxon>Duplodnaviria</taxon>
        <taxon>Heunggongvirae</taxon>
        <taxon>Uroviricota</taxon>
        <taxon>Caudoviricetes</taxon>
    </lineage>
</organism>